<dbReference type="AlphaFoldDB" id="A0A0C9VMU1"/>
<evidence type="ECO:0000313" key="1">
    <source>
        <dbReference type="EMBL" id="KIJ39006.1"/>
    </source>
</evidence>
<gene>
    <name evidence="1" type="ORF">M422DRAFT_126834</name>
</gene>
<sequence>QLPTCTGTRIITTDDAHRIFHAAGVLRILNPMVIRRLDAEERRHVRPGSVFVWEERSTTSEAAGLGIERWTDGLRWGPSRVRDFLFYQEKFTKNEGQDVLTKQTYSAWVKLPTGRKKWHLTAYFTQATLNTLKAVDDIPCMRGVSVPPEMYYRARSGKRR</sequence>
<dbReference type="OrthoDB" id="5572844at2759"/>
<dbReference type="PANTHER" id="PTHR28027">
    <property type="entry name" value="TRANSCRIPTIONAL REGULATOR MIT1"/>
    <property type="match status" value="1"/>
</dbReference>
<evidence type="ECO:0000313" key="2">
    <source>
        <dbReference type="Proteomes" id="UP000054279"/>
    </source>
</evidence>
<reference evidence="1 2" key="1">
    <citation type="submission" date="2014-06" db="EMBL/GenBank/DDBJ databases">
        <title>Evolutionary Origins and Diversification of the Mycorrhizal Mutualists.</title>
        <authorList>
            <consortium name="DOE Joint Genome Institute"/>
            <consortium name="Mycorrhizal Genomics Consortium"/>
            <person name="Kohler A."/>
            <person name="Kuo A."/>
            <person name="Nagy L.G."/>
            <person name="Floudas D."/>
            <person name="Copeland A."/>
            <person name="Barry K.W."/>
            <person name="Cichocki N."/>
            <person name="Veneault-Fourrey C."/>
            <person name="LaButti K."/>
            <person name="Lindquist E.A."/>
            <person name="Lipzen A."/>
            <person name="Lundell T."/>
            <person name="Morin E."/>
            <person name="Murat C."/>
            <person name="Riley R."/>
            <person name="Ohm R."/>
            <person name="Sun H."/>
            <person name="Tunlid A."/>
            <person name="Henrissat B."/>
            <person name="Grigoriev I.V."/>
            <person name="Hibbett D.S."/>
            <person name="Martin F."/>
        </authorList>
    </citation>
    <scope>NUCLEOTIDE SEQUENCE [LARGE SCALE GENOMIC DNA]</scope>
    <source>
        <strain evidence="1 2">SS14</strain>
    </source>
</reference>
<organism evidence="1 2">
    <name type="scientific">Sphaerobolus stellatus (strain SS14)</name>
    <dbReference type="NCBI Taxonomy" id="990650"/>
    <lineage>
        <taxon>Eukaryota</taxon>
        <taxon>Fungi</taxon>
        <taxon>Dikarya</taxon>
        <taxon>Basidiomycota</taxon>
        <taxon>Agaricomycotina</taxon>
        <taxon>Agaricomycetes</taxon>
        <taxon>Phallomycetidae</taxon>
        <taxon>Geastrales</taxon>
        <taxon>Sphaerobolaceae</taxon>
        <taxon>Sphaerobolus</taxon>
    </lineage>
</organism>
<dbReference type="HOGENOM" id="CLU_028895_2_2_1"/>
<dbReference type="PANTHER" id="PTHR28027:SF1">
    <property type="entry name" value="CAMP INDEPENDENT REGULATORY PROTEIN (AFU_ORTHOLOGUE AFUA_3G09640)"/>
    <property type="match status" value="1"/>
</dbReference>
<feature type="non-terminal residue" evidence="1">
    <location>
        <position position="1"/>
    </location>
</feature>
<accession>A0A0C9VMU1</accession>
<dbReference type="Proteomes" id="UP000054279">
    <property type="component" value="Unassembled WGS sequence"/>
</dbReference>
<dbReference type="InterPro" id="IPR018608">
    <property type="entry name" value="Gti1/Pac2"/>
</dbReference>
<dbReference type="GO" id="GO:0003677">
    <property type="term" value="F:DNA binding"/>
    <property type="evidence" value="ECO:0007669"/>
    <property type="project" value="TreeGrafter"/>
</dbReference>
<evidence type="ECO:0008006" key="3">
    <source>
        <dbReference type="Google" id="ProtNLM"/>
    </source>
</evidence>
<feature type="non-terminal residue" evidence="1">
    <location>
        <position position="160"/>
    </location>
</feature>
<name>A0A0C9VMU1_SPHS4</name>
<proteinExistence type="predicted"/>
<dbReference type="Pfam" id="PF09729">
    <property type="entry name" value="Gti1_Pac2"/>
    <property type="match status" value="1"/>
</dbReference>
<dbReference type="EMBL" id="KN837155">
    <property type="protein sequence ID" value="KIJ39006.1"/>
    <property type="molecule type" value="Genomic_DNA"/>
</dbReference>
<keyword evidence="2" id="KW-1185">Reference proteome</keyword>
<protein>
    <recommendedName>
        <fullName evidence="3">cAMP-independent regulatory protein pac2</fullName>
    </recommendedName>
</protein>